<evidence type="ECO:0000259" key="7">
    <source>
        <dbReference type="PROSITE" id="PS50893"/>
    </source>
</evidence>
<gene>
    <name evidence="8" type="ORF">HMPREF9371_1047</name>
</gene>
<dbReference type="InterPro" id="IPR003593">
    <property type="entry name" value="AAA+_ATPase"/>
</dbReference>
<keyword evidence="9" id="KW-1185">Reference proteome</keyword>
<keyword evidence="8" id="KW-0378">Hydrolase</keyword>
<dbReference type="EC" id="3.6.3.-" evidence="8"/>
<accession>G4CHF8</accession>
<dbReference type="PANTHER" id="PTHR42711">
    <property type="entry name" value="ABC TRANSPORTER ATP-BINDING PROTEIN"/>
    <property type="match status" value="1"/>
</dbReference>
<evidence type="ECO:0000256" key="4">
    <source>
        <dbReference type="ARBA" id="ARBA00022475"/>
    </source>
</evidence>
<dbReference type="SMART" id="SM00382">
    <property type="entry name" value="AAA"/>
    <property type="match status" value="1"/>
</dbReference>
<dbReference type="PATRIC" id="fig|1032488.3.peg.983"/>
<evidence type="ECO:0000256" key="6">
    <source>
        <dbReference type="ARBA" id="ARBA00022840"/>
    </source>
</evidence>
<dbReference type="AlphaFoldDB" id="G4CHF8"/>
<dbReference type="STRING" id="1032488.HMPREF9371_1047"/>
<evidence type="ECO:0000313" key="9">
    <source>
        <dbReference type="Proteomes" id="UP000003019"/>
    </source>
</evidence>
<dbReference type="InterPro" id="IPR050763">
    <property type="entry name" value="ABC_transporter_ATP-binding"/>
</dbReference>
<dbReference type="Pfam" id="PF00005">
    <property type="entry name" value="ABC_tran"/>
    <property type="match status" value="1"/>
</dbReference>
<dbReference type="EMBL" id="AGAY01000039">
    <property type="protein sequence ID" value="EGY52742.1"/>
    <property type="molecule type" value="Genomic_DNA"/>
</dbReference>
<dbReference type="Gene3D" id="3.40.50.300">
    <property type="entry name" value="P-loop containing nucleotide triphosphate hydrolases"/>
    <property type="match status" value="1"/>
</dbReference>
<comment type="caution">
    <text evidence="8">The sequence shown here is derived from an EMBL/GenBank/DDBJ whole genome shotgun (WGS) entry which is preliminary data.</text>
</comment>
<evidence type="ECO:0000256" key="2">
    <source>
        <dbReference type="ARBA" id="ARBA00022448"/>
    </source>
</evidence>
<dbReference type="InterPro" id="IPR003439">
    <property type="entry name" value="ABC_transporter-like_ATP-bd"/>
</dbReference>
<keyword evidence="4" id="KW-1003">Cell membrane</keyword>
<keyword evidence="6" id="KW-0067">ATP-binding</keyword>
<keyword evidence="3" id="KW-0536">Nodulation</keyword>
<keyword evidence="4" id="KW-0472">Membrane</keyword>
<protein>
    <submittedName>
        <fullName evidence="8">ABC superfamily ATP binding cassette transporter, ABC protein</fullName>
        <ecNumber evidence="8">3.6.3.-</ecNumber>
    </submittedName>
</protein>
<organism evidence="8 9">
    <name type="scientific">Neisseria shayeganii 871</name>
    <dbReference type="NCBI Taxonomy" id="1032488"/>
    <lineage>
        <taxon>Bacteria</taxon>
        <taxon>Pseudomonadati</taxon>
        <taxon>Pseudomonadota</taxon>
        <taxon>Betaproteobacteria</taxon>
        <taxon>Neisseriales</taxon>
        <taxon>Neisseriaceae</taxon>
        <taxon>Neisseria</taxon>
    </lineage>
</organism>
<keyword evidence="2" id="KW-0813">Transport</keyword>
<dbReference type="PROSITE" id="PS50893">
    <property type="entry name" value="ABC_TRANSPORTER_2"/>
    <property type="match status" value="1"/>
</dbReference>
<feature type="domain" description="ABC transporter" evidence="7">
    <location>
        <begin position="17"/>
        <end position="246"/>
    </location>
</feature>
<name>G4CHF8_9NEIS</name>
<keyword evidence="5" id="KW-0547">Nucleotide-binding</keyword>
<sequence>MAAAGRSGYLKAEPAMIRIEQLSHRYPGAAAPALTGINLDIAEGETLGLLGPNGAGKTTLMSLLASLQGVQQGQIFFDGIPFGRLSKAQRHRISLVPQDFAFYPLLSVWDNLKFFAALYAVKDRAHLERLLEQTGLAPHRGKLAKHLSGGLKRRLNFAIGLINRPRMIFLDEITVGIDPESRRFILESVAELGRQGVTVIYTSHYLQEIEQLCQKLALLHHGRLIYQGSVPDILQANSAGSLSVRTEPPLAERDLAELQGCREADGSVRFDTPSAEPLLAALHQRGYRLSACRFGFASLESFYLDFLQRSAAETPFR</sequence>
<evidence type="ECO:0000313" key="8">
    <source>
        <dbReference type="EMBL" id="EGY52742.1"/>
    </source>
</evidence>
<comment type="similarity">
    <text evidence="1">Belongs to the ABC transporter superfamily.</text>
</comment>
<reference evidence="8 9" key="1">
    <citation type="submission" date="2011-05" db="EMBL/GenBank/DDBJ databases">
        <authorList>
            <person name="Muzny D."/>
            <person name="Qin X."/>
            <person name="Deng J."/>
            <person name="Jiang H."/>
            <person name="Liu Y."/>
            <person name="Qu J."/>
            <person name="Song X.-Z."/>
            <person name="Zhang L."/>
            <person name="Thornton R."/>
            <person name="Coyle M."/>
            <person name="Francisco L."/>
            <person name="Jackson L."/>
            <person name="Javaid M."/>
            <person name="Korchina V."/>
            <person name="Kovar C."/>
            <person name="Mata R."/>
            <person name="Mathew T."/>
            <person name="Ngo R."/>
            <person name="Nguyen L."/>
            <person name="Nguyen N."/>
            <person name="Okwuonu G."/>
            <person name="Ongeri F."/>
            <person name="Pham C."/>
            <person name="Simmons D."/>
            <person name="Wilczek-Boney K."/>
            <person name="Hale W."/>
            <person name="Jakkamsetti A."/>
            <person name="Pham P."/>
            <person name="Ruth R."/>
            <person name="San Lucas F."/>
            <person name="Warren J."/>
            <person name="Zhang J."/>
            <person name="Zhao Z."/>
            <person name="Zhou C."/>
            <person name="Zhu D."/>
            <person name="Lee S."/>
            <person name="Bess C."/>
            <person name="Blankenburg K."/>
            <person name="Forbes L."/>
            <person name="Fu Q."/>
            <person name="Gubbala S."/>
            <person name="Hirani K."/>
            <person name="Jayaseelan J.C."/>
            <person name="Lara F."/>
            <person name="Munidasa M."/>
            <person name="Palculict T."/>
            <person name="Patil S."/>
            <person name="Pu L.-L."/>
            <person name="Saada N."/>
            <person name="Tang L."/>
            <person name="Weissenberger G."/>
            <person name="Zhu Y."/>
            <person name="Hemphill L."/>
            <person name="Shang Y."/>
            <person name="Youmans B."/>
            <person name="Ayvaz T."/>
            <person name="Ross M."/>
            <person name="Santibanez J."/>
            <person name="Aqrawi P."/>
            <person name="Gross S."/>
            <person name="Joshi V."/>
            <person name="Fowler G."/>
            <person name="Nazareth L."/>
            <person name="Reid J."/>
            <person name="Worley K."/>
            <person name="Petrosino J."/>
            <person name="Highlander S."/>
            <person name="Gibbs R."/>
        </authorList>
    </citation>
    <scope>NUCLEOTIDE SEQUENCE [LARGE SCALE GENOMIC DNA]</scope>
    <source>
        <strain evidence="8 9">871</strain>
    </source>
</reference>
<evidence type="ECO:0000256" key="3">
    <source>
        <dbReference type="ARBA" id="ARBA00022458"/>
    </source>
</evidence>
<dbReference type="Proteomes" id="UP000003019">
    <property type="component" value="Unassembled WGS sequence"/>
</dbReference>
<dbReference type="GO" id="GO:0005524">
    <property type="term" value="F:ATP binding"/>
    <property type="evidence" value="ECO:0007669"/>
    <property type="project" value="UniProtKB-KW"/>
</dbReference>
<dbReference type="SUPFAM" id="SSF52540">
    <property type="entry name" value="P-loop containing nucleoside triphosphate hydrolases"/>
    <property type="match status" value="1"/>
</dbReference>
<dbReference type="InterPro" id="IPR027417">
    <property type="entry name" value="P-loop_NTPase"/>
</dbReference>
<evidence type="ECO:0000256" key="5">
    <source>
        <dbReference type="ARBA" id="ARBA00022741"/>
    </source>
</evidence>
<evidence type="ECO:0000256" key="1">
    <source>
        <dbReference type="ARBA" id="ARBA00005417"/>
    </source>
</evidence>
<dbReference type="GO" id="GO:0016887">
    <property type="term" value="F:ATP hydrolysis activity"/>
    <property type="evidence" value="ECO:0007669"/>
    <property type="project" value="InterPro"/>
</dbReference>
<dbReference type="PANTHER" id="PTHR42711:SF5">
    <property type="entry name" value="ABC TRANSPORTER ATP-BINDING PROTEIN NATA"/>
    <property type="match status" value="1"/>
</dbReference>
<dbReference type="HOGENOM" id="CLU_000604_1_2_4"/>
<proteinExistence type="inferred from homology"/>